<dbReference type="Proteomes" id="UP000245938">
    <property type="component" value="Unassembled WGS sequence"/>
</dbReference>
<dbReference type="PROSITE" id="PS51007">
    <property type="entry name" value="CYTC"/>
    <property type="match status" value="1"/>
</dbReference>
<proteinExistence type="predicted"/>
<dbReference type="PANTHER" id="PTHR37823:SF4">
    <property type="entry name" value="MENAQUINOL-CYTOCHROME C REDUCTASE CYTOCHROME B_C SUBUNIT"/>
    <property type="match status" value="1"/>
</dbReference>
<evidence type="ECO:0000256" key="4">
    <source>
        <dbReference type="ARBA" id="ARBA00022982"/>
    </source>
</evidence>
<comment type="PTM">
    <text evidence="6">Binds 1 heme c group covalently per subunit.</text>
</comment>
<keyword evidence="5 7" id="KW-0408">Iron</keyword>
<dbReference type="PIRSF" id="PIRSF000025">
    <property type="entry name" value="Cytc_Bsub_c550"/>
    <property type="match status" value="1"/>
</dbReference>
<keyword evidence="1" id="KW-0813">Transport</keyword>
<feature type="region of interest" description="Disordered" evidence="8">
    <location>
        <begin position="33"/>
        <end position="56"/>
    </location>
</feature>
<feature type="transmembrane region" description="Helical" evidence="9">
    <location>
        <begin position="6"/>
        <end position="28"/>
    </location>
</feature>
<dbReference type="InterPro" id="IPR009056">
    <property type="entry name" value="Cyt_c-like_dom"/>
</dbReference>
<dbReference type="GO" id="GO:0020037">
    <property type="term" value="F:heme binding"/>
    <property type="evidence" value="ECO:0007669"/>
    <property type="project" value="InterPro"/>
</dbReference>
<keyword evidence="9" id="KW-0472">Membrane</keyword>
<protein>
    <submittedName>
        <fullName evidence="11">Cytochrome C</fullName>
    </submittedName>
</protein>
<dbReference type="GO" id="GO:0005506">
    <property type="term" value="F:iron ion binding"/>
    <property type="evidence" value="ECO:0007669"/>
    <property type="project" value="InterPro"/>
</dbReference>
<dbReference type="SUPFAM" id="SSF46626">
    <property type="entry name" value="Cytochrome c"/>
    <property type="match status" value="1"/>
</dbReference>
<dbReference type="RefSeq" id="WP_109305936.1">
    <property type="nucleotide sequence ID" value="NZ_BJUF01000061.1"/>
</dbReference>
<dbReference type="InterPro" id="IPR012218">
    <property type="entry name" value="Cyt_c_BACSU-c550-type"/>
</dbReference>
<dbReference type="PANTHER" id="PTHR37823">
    <property type="entry name" value="CYTOCHROME C-553-LIKE"/>
    <property type="match status" value="1"/>
</dbReference>
<feature type="binding site" description="axial binding residue" evidence="7">
    <location>
        <position position="102"/>
    </location>
    <ligand>
        <name>heme c</name>
        <dbReference type="ChEBI" id="CHEBI:61717"/>
    </ligand>
    <ligandPart>
        <name>Fe</name>
        <dbReference type="ChEBI" id="CHEBI:18248"/>
    </ligandPart>
</feature>
<evidence type="ECO:0000256" key="7">
    <source>
        <dbReference type="PIRSR" id="PIRSR000025-2"/>
    </source>
</evidence>
<keyword evidence="12" id="KW-1185">Reference proteome</keyword>
<evidence type="ECO:0000313" key="11">
    <source>
        <dbReference type="EMBL" id="PWI25577.1"/>
    </source>
</evidence>
<feature type="compositionally biased region" description="Basic and acidic residues" evidence="8">
    <location>
        <begin position="33"/>
        <end position="48"/>
    </location>
</feature>
<dbReference type="Gene3D" id="1.10.760.10">
    <property type="entry name" value="Cytochrome c-like domain"/>
    <property type="match status" value="1"/>
</dbReference>
<comment type="caution">
    <text evidence="11">The sequence shown here is derived from an EMBL/GenBank/DDBJ whole genome shotgun (WGS) entry which is preliminary data.</text>
</comment>
<dbReference type="EMBL" id="QFVR01000008">
    <property type="protein sequence ID" value="PWI25577.1"/>
    <property type="molecule type" value="Genomic_DNA"/>
</dbReference>
<feature type="binding site" description="axial binding residue" evidence="7">
    <location>
        <position position="68"/>
    </location>
    <ligand>
        <name>heme c</name>
        <dbReference type="ChEBI" id="CHEBI:61717"/>
    </ligand>
    <ligandPart>
        <name>Fe</name>
        <dbReference type="ChEBI" id="CHEBI:18248"/>
    </ligandPart>
</feature>
<keyword evidence="9" id="KW-0812">Transmembrane</keyword>
<evidence type="ECO:0000256" key="2">
    <source>
        <dbReference type="ARBA" id="ARBA00022617"/>
    </source>
</evidence>
<name>A0A2U3AM49_9BACL</name>
<organism evidence="11 12">
    <name type="scientific">Kurthia sibirica</name>
    <dbReference type="NCBI Taxonomy" id="202750"/>
    <lineage>
        <taxon>Bacteria</taxon>
        <taxon>Bacillati</taxon>
        <taxon>Bacillota</taxon>
        <taxon>Bacilli</taxon>
        <taxon>Bacillales</taxon>
        <taxon>Caryophanaceae</taxon>
        <taxon>Kurthia</taxon>
    </lineage>
</organism>
<dbReference type="GO" id="GO:0016020">
    <property type="term" value="C:membrane"/>
    <property type="evidence" value="ECO:0007669"/>
    <property type="project" value="InterPro"/>
</dbReference>
<dbReference type="InterPro" id="IPR051811">
    <property type="entry name" value="Cytochrome_c550/c551-like"/>
</dbReference>
<dbReference type="Pfam" id="PF13442">
    <property type="entry name" value="Cytochrome_CBB3"/>
    <property type="match status" value="1"/>
</dbReference>
<dbReference type="AlphaFoldDB" id="A0A2U3AM49"/>
<feature type="binding site" description="covalent" evidence="6">
    <location>
        <position position="64"/>
    </location>
    <ligand>
        <name>heme c</name>
        <dbReference type="ChEBI" id="CHEBI:61717"/>
    </ligand>
</feature>
<evidence type="ECO:0000256" key="5">
    <source>
        <dbReference type="ARBA" id="ARBA00023004"/>
    </source>
</evidence>
<evidence type="ECO:0000256" key="8">
    <source>
        <dbReference type="SAM" id="MobiDB-lite"/>
    </source>
</evidence>
<feature type="domain" description="Cytochrome c" evidence="10">
    <location>
        <begin position="39"/>
        <end position="124"/>
    </location>
</feature>
<keyword evidence="4" id="KW-0249">Electron transport</keyword>
<evidence type="ECO:0000313" key="12">
    <source>
        <dbReference type="Proteomes" id="UP000245938"/>
    </source>
</evidence>
<evidence type="ECO:0000256" key="9">
    <source>
        <dbReference type="SAM" id="Phobius"/>
    </source>
</evidence>
<dbReference type="InterPro" id="IPR036909">
    <property type="entry name" value="Cyt_c-like_dom_sf"/>
</dbReference>
<accession>A0A2U3AM49</accession>
<evidence type="ECO:0000256" key="6">
    <source>
        <dbReference type="PIRSR" id="PIRSR000025-1"/>
    </source>
</evidence>
<feature type="binding site" description="covalent" evidence="6">
    <location>
        <position position="67"/>
    </location>
    <ligand>
        <name>heme c</name>
        <dbReference type="ChEBI" id="CHEBI:61717"/>
    </ligand>
</feature>
<keyword evidence="9" id="KW-1133">Transmembrane helix</keyword>
<evidence type="ECO:0000256" key="3">
    <source>
        <dbReference type="ARBA" id="ARBA00022723"/>
    </source>
</evidence>
<dbReference type="GO" id="GO:0009055">
    <property type="term" value="F:electron transfer activity"/>
    <property type="evidence" value="ECO:0007669"/>
    <property type="project" value="InterPro"/>
</dbReference>
<reference evidence="11 12" key="1">
    <citation type="submission" date="2018-05" db="EMBL/GenBank/DDBJ databases">
        <title>Kurthia sibirica genome sequence.</title>
        <authorList>
            <person name="Maclea K.S."/>
            <person name="Goen A.E."/>
        </authorList>
    </citation>
    <scope>NUCLEOTIDE SEQUENCE [LARGE SCALE GENOMIC DNA]</scope>
    <source>
        <strain evidence="11 12">ATCC 49154</strain>
    </source>
</reference>
<gene>
    <name evidence="11" type="ORF">DEX24_08195</name>
</gene>
<evidence type="ECO:0000256" key="1">
    <source>
        <dbReference type="ARBA" id="ARBA00022448"/>
    </source>
</evidence>
<keyword evidence="2 6" id="KW-0349">Heme</keyword>
<keyword evidence="3 7" id="KW-0479">Metal-binding</keyword>
<dbReference type="OrthoDB" id="7933886at2"/>
<evidence type="ECO:0000259" key="10">
    <source>
        <dbReference type="PROSITE" id="PS51007"/>
    </source>
</evidence>
<sequence length="124" mass="12990">MKKNPIVPYLLIIAFGLGLIFYMSLIGVDKKQEAKNNDAKTEQGEKNKGSASETDPKAITSAKCISCHGDDLKGGGSAPSLHGTGLKTDAVKKILVEGRGGMPAGLLSDDSELDAVAKYIADLK</sequence>